<feature type="transmembrane region" description="Helical" evidence="1">
    <location>
        <begin position="223"/>
        <end position="241"/>
    </location>
</feature>
<protein>
    <submittedName>
        <fullName evidence="3">HD domain-containing protein</fullName>
    </submittedName>
</protein>
<dbReference type="Proteomes" id="UP000199428">
    <property type="component" value="Unassembled WGS sequence"/>
</dbReference>
<dbReference type="InterPro" id="IPR003607">
    <property type="entry name" value="HD/PDEase_dom"/>
</dbReference>
<dbReference type="CDD" id="cd00077">
    <property type="entry name" value="HDc"/>
    <property type="match status" value="1"/>
</dbReference>
<dbReference type="PROSITE" id="PS51832">
    <property type="entry name" value="HD_GYP"/>
    <property type="match status" value="1"/>
</dbReference>
<evidence type="ECO:0000313" key="3">
    <source>
        <dbReference type="EMBL" id="SCZ77527.1"/>
    </source>
</evidence>
<keyword evidence="1" id="KW-1133">Transmembrane helix</keyword>
<dbReference type="Gene3D" id="1.10.3210.10">
    <property type="entry name" value="Hypothetical protein af1432"/>
    <property type="match status" value="1"/>
</dbReference>
<feature type="transmembrane region" description="Helical" evidence="1">
    <location>
        <begin position="76"/>
        <end position="95"/>
    </location>
</feature>
<dbReference type="Gene3D" id="6.10.340.10">
    <property type="match status" value="1"/>
</dbReference>
<feature type="transmembrane region" description="Helical" evidence="1">
    <location>
        <begin position="141"/>
        <end position="159"/>
    </location>
</feature>
<keyword evidence="1" id="KW-0472">Membrane</keyword>
<dbReference type="InterPro" id="IPR037522">
    <property type="entry name" value="HD_GYP_dom"/>
</dbReference>
<gene>
    <name evidence="3" type="ORF">SAMN02910350_00843</name>
</gene>
<dbReference type="AlphaFoldDB" id="A0A1G5RUE7"/>
<keyword evidence="1" id="KW-0812">Transmembrane</keyword>
<evidence type="ECO:0000256" key="1">
    <source>
        <dbReference type="SAM" id="Phobius"/>
    </source>
</evidence>
<dbReference type="InterPro" id="IPR052020">
    <property type="entry name" value="Cyclic_di-GMP/3'3'-cGAMP_PDE"/>
</dbReference>
<feature type="transmembrane region" description="Helical" evidence="1">
    <location>
        <begin position="107"/>
        <end position="129"/>
    </location>
</feature>
<dbReference type="RefSeq" id="WP_143001174.1">
    <property type="nucleotide sequence ID" value="NZ_FMWK01000003.1"/>
</dbReference>
<feature type="domain" description="HD-GYP" evidence="2">
    <location>
        <begin position="509"/>
        <end position="720"/>
    </location>
</feature>
<sequence>MKKRLEYGDQSLWLRWLLVLFGVAINLLPAFLTNLTGVPLFLDTIGTVVVSCVGGILPGIFTGLITNALCSIYNGVSMYFAIVNILIAMLSALYMERFAYRGFRYKVYFGLAAGILSGGVGAYIQWHLFMSPQNVLIQDSIERLTMATGISYAATFAVVNTVVNIMDKALSIGIALNIIHFIPEKYKQKLIYAGWKQTPLSNEEMVAMRAWSKDAKHSMRTRLTALLFGVSVLVIIMMSVIEMRMYFHKDLDEKKEIATSAAKFAASIVDPNKIERFLQYGENAPGYKETEDMLYKIRDNAVGVAYLYIVKIEGEDMVFIFDLDARSDYENFGYEGDDEGYAPGHRVRLDEEFLCYVDDFKEGKIIPPTESDNSYSWIVTSFYPVYDSKGNCVCYAGADASVEYVAEYLMEFMWRVLLVMIGIIITILANGMWTTGRYLVYPISRMGLGVERFIKAGDNQVEIDKAVRDLRKIDVHTGDEVEMLYQSICNMALNQAEQIRSIRHFTENTTKMQDGLIVTMAGLVENHDESSGAHIQKTASYVKIIAEGLKKKGYYPGKVNDKFISDVVRSAPLHDIGKINIPDSILNKVGKLTREEEEIKRTHTTAGKKIMENAITTVSGENYLKEARNMAAYHHERWDGNGYPEGLHGEVIPLSARIMAVADQFDVLTSGKASSGKKYSFDEAINYIKERAGTEFDPKCVEVFLDSLPEIKVIFRKYNKEHG</sequence>
<dbReference type="SMART" id="SM00471">
    <property type="entry name" value="HDc"/>
    <property type="match status" value="1"/>
</dbReference>
<accession>A0A1G5RUE7</accession>
<feature type="transmembrane region" description="Helical" evidence="1">
    <location>
        <begin position="12"/>
        <end position="32"/>
    </location>
</feature>
<organism evidence="3 4">
    <name type="scientific">Pseudobutyrivibrio xylanivorans</name>
    <dbReference type="NCBI Taxonomy" id="185007"/>
    <lineage>
        <taxon>Bacteria</taxon>
        <taxon>Bacillati</taxon>
        <taxon>Bacillota</taxon>
        <taxon>Clostridia</taxon>
        <taxon>Lachnospirales</taxon>
        <taxon>Lachnospiraceae</taxon>
        <taxon>Pseudobutyrivibrio</taxon>
    </lineage>
</organism>
<name>A0A1G5RUE7_PSEXY</name>
<dbReference type="EMBL" id="FMWK01000003">
    <property type="protein sequence ID" value="SCZ77527.1"/>
    <property type="molecule type" value="Genomic_DNA"/>
</dbReference>
<feature type="transmembrane region" description="Helical" evidence="1">
    <location>
        <begin position="412"/>
        <end position="433"/>
    </location>
</feature>
<evidence type="ECO:0000313" key="4">
    <source>
        <dbReference type="Proteomes" id="UP000199428"/>
    </source>
</evidence>
<proteinExistence type="predicted"/>
<dbReference type="SUPFAM" id="SSF109604">
    <property type="entry name" value="HD-domain/PDEase-like"/>
    <property type="match status" value="1"/>
</dbReference>
<dbReference type="PANTHER" id="PTHR45228">
    <property type="entry name" value="CYCLIC DI-GMP PHOSPHODIESTERASE TM_0186-RELATED"/>
    <property type="match status" value="1"/>
</dbReference>
<dbReference type="Pfam" id="PF13487">
    <property type="entry name" value="HD_5"/>
    <property type="match status" value="1"/>
</dbReference>
<evidence type="ECO:0000259" key="2">
    <source>
        <dbReference type="PROSITE" id="PS51832"/>
    </source>
</evidence>
<feature type="transmembrane region" description="Helical" evidence="1">
    <location>
        <begin position="44"/>
        <end position="64"/>
    </location>
</feature>
<reference evidence="3 4" key="1">
    <citation type="submission" date="2016-10" db="EMBL/GenBank/DDBJ databases">
        <authorList>
            <person name="de Groot N.N."/>
        </authorList>
    </citation>
    <scope>NUCLEOTIDE SEQUENCE [LARGE SCALE GENOMIC DNA]</scope>
    <source>
        <strain evidence="3 4">DSM 10317</strain>
    </source>
</reference>